<dbReference type="InterPro" id="IPR044861">
    <property type="entry name" value="IPNS-like_FE2OG_OXY"/>
</dbReference>
<dbReference type="Proteomes" id="UP000824469">
    <property type="component" value="Unassembled WGS sequence"/>
</dbReference>
<feature type="domain" description="Fe2OG dioxygenase" evidence="5">
    <location>
        <begin position="139"/>
        <end position="240"/>
    </location>
</feature>
<dbReference type="Gene3D" id="2.60.120.330">
    <property type="entry name" value="B-lactam Antibiotic, Isopenicillin N Synthase, Chain"/>
    <property type="match status" value="1"/>
</dbReference>
<evidence type="ECO:0000259" key="5">
    <source>
        <dbReference type="PROSITE" id="PS51471"/>
    </source>
</evidence>
<sequence length="291" mass="33475">MAEKITAGHRGYLNPTNSVEAVNHGIPVSLMERMKRIVREFIQLPLEEKLKYEVQEQEGYGQAFIAAEDQNLDWVDRIFLNTLPTENRKMNLWPTKPVDFRETLDQYSIETQKLSNTVLCLLSENVGLKPDCFINMYGNIRQAMRFNYYPPCPRPDLVLGRTPHSDGGGLTVLLQDDETVGLQICKDGEWIPVQPIPGALVINIGDMLEVRSNGRYKSIEHRAVTNMDRDRISIAMFYGPDMDTEVGPAPELIDELHPCQYRRFICAEYMRHFFSDKFDGKTKIEFVKIKV</sequence>
<evidence type="ECO:0000256" key="2">
    <source>
        <dbReference type="ARBA" id="ARBA00022723"/>
    </source>
</evidence>
<dbReference type="GO" id="GO:0046872">
    <property type="term" value="F:metal ion binding"/>
    <property type="evidence" value="ECO:0007669"/>
    <property type="project" value="UniProtKB-KW"/>
</dbReference>
<dbReference type="PANTHER" id="PTHR47991">
    <property type="entry name" value="OXOGLUTARATE/IRON-DEPENDENT DIOXYGENASE"/>
    <property type="match status" value="1"/>
</dbReference>
<dbReference type="PROSITE" id="PS51471">
    <property type="entry name" value="FE2OG_OXY"/>
    <property type="match status" value="1"/>
</dbReference>
<evidence type="ECO:0000256" key="1">
    <source>
        <dbReference type="ARBA" id="ARBA00008056"/>
    </source>
</evidence>
<dbReference type="InterPro" id="IPR027443">
    <property type="entry name" value="IPNS-like_sf"/>
</dbReference>
<proteinExistence type="inferred from homology"/>
<evidence type="ECO:0000256" key="4">
    <source>
        <dbReference type="RuleBase" id="RU003682"/>
    </source>
</evidence>
<keyword evidence="2 4" id="KW-0479">Metal-binding</keyword>
<dbReference type="InterPro" id="IPR026992">
    <property type="entry name" value="DIOX_N"/>
</dbReference>
<reference evidence="6 7" key="1">
    <citation type="journal article" date="2021" name="Nat. Plants">
        <title>The Taxus genome provides insights into paclitaxel biosynthesis.</title>
        <authorList>
            <person name="Xiong X."/>
            <person name="Gou J."/>
            <person name="Liao Q."/>
            <person name="Li Y."/>
            <person name="Zhou Q."/>
            <person name="Bi G."/>
            <person name="Li C."/>
            <person name="Du R."/>
            <person name="Wang X."/>
            <person name="Sun T."/>
            <person name="Guo L."/>
            <person name="Liang H."/>
            <person name="Lu P."/>
            <person name="Wu Y."/>
            <person name="Zhang Z."/>
            <person name="Ro D.K."/>
            <person name="Shang Y."/>
            <person name="Huang S."/>
            <person name="Yan J."/>
        </authorList>
    </citation>
    <scope>NUCLEOTIDE SEQUENCE [LARGE SCALE GENOMIC DNA]</scope>
    <source>
        <strain evidence="6">Ta-2019</strain>
    </source>
</reference>
<name>A0AA38F9H3_TAXCH</name>
<evidence type="ECO:0000313" key="7">
    <source>
        <dbReference type="Proteomes" id="UP000824469"/>
    </source>
</evidence>
<dbReference type="FunFam" id="2.60.120.330:FF:000079">
    <property type="entry name" value="Protein SRG1"/>
    <property type="match status" value="1"/>
</dbReference>
<dbReference type="Pfam" id="PF14226">
    <property type="entry name" value="DIOX_N"/>
    <property type="match status" value="1"/>
</dbReference>
<evidence type="ECO:0000313" key="6">
    <source>
        <dbReference type="EMBL" id="KAH9293920.1"/>
    </source>
</evidence>
<dbReference type="AlphaFoldDB" id="A0AA38F9H3"/>
<accession>A0AA38F9H3</accession>
<keyword evidence="7" id="KW-1185">Reference proteome</keyword>
<dbReference type="Pfam" id="PF03171">
    <property type="entry name" value="2OG-FeII_Oxy"/>
    <property type="match status" value="1"/>
</dbReference>
<comment type="similarity">
    <text evidence="1 4">Belongs to the iron/ascorbate-dependent oxidoreductase family.</text>
</comment>
<comment type="caution">
    <text evidence="6">The sequence shown here is derived from an EMBL/GenBank/DDBJ whole genome shotgun (WGS) entry which is preliminary data.</text>
</comment>
<keyword evidence="3 4" id="KW-0408">Iron</keyword>
<keyword evidence="4" id="KW-0560">Oxidoreductase</keyword>
<dbReference type="InterPro" id="IPR050295">
    <property type="entry name" value="Plant_2OG-oxidoreductases"/>
</dbReference>
<protein>
    <recommendedName>
        <fullName evidence="5">Fe2OG dioxygenase domain-containing protein</fullName>
    </recommendedName>
</protein>
<dbReference type="SUPFAM" id="SSF51197">
    <property type="entry name" value="Clavaminate synthase-like"/>
    <property type="match status" value="1"/>
</dbReference>
<dbReference type="InterPro" id="IPR005123">
    <property type="entry name" value="Oxoglu/Fe-dep_dioxygenase_dom"/>
</dbReference>
<organism evidence="6 7">
    <name type="scientific">Taxus chinensis</name>
    <name type="common">Chinese yew</name>
    <name type="synonym">Taxus wallichiana var. chinensis</name>
    <dbReference type="NCBI Taxonomy" id="29808"/>
    <lineage>
        <taxon>Eukaryota</taxon>
        <taxon>Viridiplantae</taxon>
        <taxon>Streptophyta</taxon>
        <taxon>Embryophyta</taxon>
        <taxon>Tracheophyta</taxon>
        <taxon>Spermatophyta</taxon>
        <taxon>Pinopsida</taxon>
        <taxon>Pinidae</taxon>
        <taxon>Conifers II</taxon>
        <taxon>Cupressales</taxon>
        <taxon>Taxaceae</taxon>
        <taxon>Taxus</taxon>
    </lineage>
</organism>
<dbReference type="EMBL" id="JAHRHJ020000577">
    <property type="protein sequence ID" value="KAH9293920.1"/>
    <property type="molecule type" value="Genomic_DNA"/>
</dbReference>
<dbReference type="GO" id="GO:0016491">
    <property type="term" value="F:oxidoreductase activity"/>
    <property type="evidence" value="ECO:0007669"/>
    <property type="project" value="UniProtKB-KW"/>
</dbReference>
<evidence type="ECO:0000256" key="3">
    <source>
        <dbReference type="ARBA" id="ARBA00023004"/>
    </source>
</evidence>
<gene>
    <name evidence="6" type="ORF">KI387_040870</name>
</gene>